<dbReference type="InterPro" id="IPR010679">
    <property type="entry name" value="DUF1254"/>
</dbReference>
<dbReference type="Gene3D" id="2.60.120.600">
    <property type="entry name" value="Domain of unknown function DUF1214, C-terminal domain"/>
    <property type="match status" value="1"/>
</dbReference>
<dbReference type="Proteomes" id="UP000559010">
    <property type="component" value="Unassembled WGS sequence"/>
</dbReference>
<dbReference type="InterPro" id="IPR037049">
    <property type="entry name" value="DUF1214_C_sf"/>
</dbReference>
<evidence type="ECO:0000259" key="2">
    <source>
        <dbReference type="Pfam" id="PF06863"/>
    </source>
</evidence>
<accession>A0A848IVC5</accession>
<evidence type="ECO:0000313" key="4">
    <source>
        <dbReference type="Proteomes" id="UP000559010"/>
    </source>
</evidence>
<dbReference type="EMBL" id="JABBNU010000004">
    <property type="protein sequence ID" value="NMM48287.1"/>
    <property type="molecule type" value="Genomic_DNA"/>
</dbReference>
<proteinExistence type="predicted"/>
<dbReference type="Pfam" id="PF06742">
    <property type="entry name" value="DUF1214"/>
    <property type="match status" value="1"/>
</dbReference>
<feature type="domain" description="DUF1214" evidence="1">
    <location>
        <begin position="256"/>
        <end position="328"/>
    </location>
</feature>
<gene>
    <name evidence="3" type="ORF">HH304_07745</name>
</gene>
<keyword evidence="4" id="KW-1185">Reference proteome</keyword>
<dbReference type="SUPFAM" id="SSF160935">
    <property type="entry name" value="VPA0735-like"/>
    <property type="match status" value="1"/>
</dbReference>
<evidence type="ECO:0000313" key="3">
    <source>
        <dbReference type="EMBL" id="NMM48287.1"/>
    </source>
</evidence>
<organism evidence="3 4">
    <name type="scientific">Marinigracilibium pacificum</name>
    <dbReference type="NCBI Taxonomy" id="2729599"/>
    <lineage>
        <taxon>Bacteria</taxon>
        <taxon>Pseudomonadati</taxon>
        <taxon>Bacteroidota</taxon>
        <taxon>Cytophagia</taxon>
        <taxon>Cytophagales</taxon>
        <taxon>Flammeovirgaceae</taxon>
        <taxon>Marinigracilibium</taxon>
    </lineage>
</organism>
<dbReference type="Pfam" id="PF06863">
    <property type="entry name" value="DUF1254"/>
    <property type="match status" value="1"/>
</dbReference>
<comment type="caution">
    <text evidence="3">The sequence shown here is derived from an EMBL/GenBank/DDBJ whole genome shotgun (WGS) entry which is preliminary data.</text>
</comment>
<dbReference type="RefSeq" id="WP_169679863.1">
    <property type="nucleotide sequence ID" value="NZ_JABBNU010000004.1"/>
</dbReference>
<dbReference type="PANTHER" id="PTHR36509">
    <property type="entry name" value="BLL3101 PROTEIN"/>
    <property type="match status" value="1"/>
</dbReference>
<reference evidence="3 4" key="1">
    <citation type="submission" date="2020-04" db="EMBL/GenBank/DDBJ databases">
        <title>Flammeovirgaceae bacterium KN852 isolated from deep sea.</title>
        <authorList>
            <person name="Zhang D.-C."/>
        </authorList>
    </citation>
    <scope>NUCLEOTIDE SEQUENCE [LARGE SCALE GENOMIC DNA]</scope>
    <source>
        <strain evidence="3 4">KN852</strain>
    </source>
</reference>
<feature type="domain" description="DUF1254" evidence="2">
    <location>
        <begin position="61"/>
        <end position="116"/>
    </location>
</feature>
<dbReference type="InterPro" id="IPR010621">
    <property type="entry name" value="DUF1214"/>
</dbReference>
<evidence type="ECO:0000259" key="1">
    <source>
        <dbReference type="Pfam" id="PF06742"/>
    </source>
</evidence>
<sequence length="342" mass="38967">MKYIKLLVLSLILFSCGQQNESKESIDKIVSEKKTVTPENFIRAETDNAFVQMINNAGKSNEFFHYRTPTPLDKQTVIRMNRDVLYSGGVFDAREGINITFPEIPDDRYASIYIIDNDHYVQEIIYEPGQYTMNGNTDFLYIIIRLQVYNADDENEIKMLNDLQNKFVVESVSAKDFPEFKWDKESLDSLRTVYNEESANYASWEGMMGKRGEVNENTRHIAAAAAWGLLPEEAATYLNYTPEDASASNCFSATYEVPSNTGFWSITVYGEDGYIKSENCLLNGSNVKLNNDGTFTVHYGSEENCGDVKNRLDAPEGWNFLLRVYLPGEEVLKGDYEIPEVQ</sequence>
<dbReference type="PANTHER" id="PTHR36509:SF2">
    <property type="entry name" value="BLL3101 PROTEIN"/>
    <property type="match status" value="1"/>
</dbReference>
<name>A0A848IVC5_9BACT</name>
<dbReference type="PROSITE" id="PS51257">
    <property type="entry name" value="PROKAR_LIPOPROTEIN"/>
    <property type="match status" value="1"/>
</dbReference>
<dbReference type="AlphaFoldDB" id="A0A848IVC5"/>
<protein>
    <submittedName>
        <fullName evidence="3">DUF1214 domain-containing protein</fullName>
    </submittedName>
</protein>